<reference evidence="2 3" key="1">
    <citation type="journal article" date="2018" name="BMC Genomics">
        <title>Whole genome sequencing and function prediction of 133 gut anaerobes isolated from chicken caecum in pure cultures.</title>
        <authorList>
            <person name="Medvecky M."/>
            <person name="Cejkova D."/>
            <person name="Polansky O."/>
            <person name="Karasova D."/>
            <person name="Kubasova T."/>
            <person name="Cizek A."/>
            <person name="Rychlik I."/>
        </authorList>
    </citation>
    <scope>NUCLEOTIDE SEQUENCE [LARGE SCALE GENOMIC DNA]</scope>
    <source>
        <strain evidence="2 3">An13</strain>
    </source>
</reference>
<gene>
    <name evidence="2" type="ORF">B5E75_11090</name>
</gene>
<dbReference type="EMBL" id="NFLJ01000035">
    <property type="protein sequence ID" value="OUQ33205.1"/>
    <property type="molecule type" value="Genomic_DNA"/>
</dbReference>
<keyword evidence="3" id="KW-1185">Reference proteome</keyword>
<name>A0A1Y4STF4_9FIRM</name>
<evidence type="ECO:0000313" key="3">
    <source>
        <dbReference type="Proteomes" id="UP000195305"/>
    </source>
</evidence>
<organism evidence="2 3">
    <name type="scientific">Massilimicrobiota timonensis</name>
    <dbReference type="NCBI Taxonomy" id="1776392"/>
    <lineage>
        <taxon>Bacteria</taxon>
        <taxon>Bacillati</taxon>
        <taxon>Bacillota</taxon>
        <taxon>Erysipelotrichia</taxon>
        <taxon>Erysipelotrichales</taxon>
        <taxon>Erysipelotrichaceae</taxon>
        <taxon>Massilimicrobiota</taxon>
    </lineage>
</organism>
<dbReference type="Pfam" id="PF04230">
    <property type="entry name" value="PS_pyruv_trans"/>
    <property type="match status" value="1"/>
</dbReference>
<dbReference type="AlphaFoldDB" id="A0A1Y4STF4"/>
<evidence type="ECO:0000313" key="2">
    <source>
        <dbReference type="EMBL" id="OUQ33205.1"/>
    </source>
</evidence>
<dbReference type="InterPro" id="IPR007345">
    <property type="entry name" value="Polysacch_pyruvyl_Trfase"/>
</dbReference>
<feature type="domain" description="Polysaccharide pyruvyl transferase" evidence="1">
    <location>
        <begin position="18"/>
        <end position="298"/>
    </location>
</feature>
<protein>
    <recommendedName>
        <fullName evidence="1">Polysaccharide pyruvyl transferase domain-containing protein</fullName>
    </recommendedName>
</protein>
<comment type="caution">
    <text evidence="2">The sequence shown here is derived from an EMBL/GenBank/DDBJ whole genome shotgun (WGS) entry which is preliminary data.</text>
</comment>
<accession>A0A1Y4STF4</accession>
<proteinExistence type="predicted"/>
<dbReference type="RefSeq" id="WP_087359226.1">
    <property type="nucleotide sequence ID" value="NZ_NFLJ01000035.1"/>
</dbReference>
<evidence type="ECO:0000259" key="1">
    <source>
        <dbReference type="Pfam" id="PF04230"/>
    </source>
</evidence>
<dbReference type="Proteomes" id="UP000195305">
    <property type="component" value="Unassembled WGS sequence"/>
</dbReference>
<sequence length="353" mass="41457">MIKKKINVCTMTHHTVPNFGAVLQAYALQKALEKLSVESEILNYKSMRVEKNYYRSFKLCKTAKDKIKYFLFFFQRKRYKKFDNFVSTNLKISKQYNREDLPTAEDKYDLFITGSDQVWNLNIHNGDTSYMLDFVKDNSKKGSYAASFGYMEIPSIYKDISFNLLRQFTYLLLRERTGIDIINQLNINTHADQVLDPTLLLTKNDYEPFIKSREKTKYILLYDLICSNELKEFAFKLSKETKLDVISINSSFQRIKGAKNIFSAGPDEFIDLIAKSEYVVTSSFHGIIFSMIFNKNFYFGLNKEKINNNSRIIDLANKFGFSDRNIEYISEIKDIEYNPINMKIEKERKKSID</sequence>
<dbReference type="OrthoDB" id="9799278at2"/>